<feature type="region of interest" description="Disordered" evidence="5">
    <location>
        <begin position="137"/>
        <end position="163"/>
    </location>
</feature>
<dbReference type="CDD" id="cd21699">
    <property type="entry name" value="JMTM_APP_like"/>
    <property type="match status" value="1"/>
</dbReference>
<keyword evidence="2 6" id="KW-0812">Transmembrane</keyword>
<dbReference type="AlphaFoldDB" id="A0AAN8NE42"/>
<evidence type="ECO:0000256" key="6">
    <source>
        <dbReference type="SAM" id="Phobius"/>
    </source>
</evidence>
<keyword evidence="8" id="KW-1185">Reference proteome</keyword>
<dbReference type="GO" id="GO:0016020">
    <property type="term" value="C:membrane"/>
    <property type="evidence" value="ECO:0007669"/>
    <property type="project" value="UniProtKB-SubCell"/>
</dbReference>
<dbReference type="GO" id="GO:0071944">
    <property type="term" value="C:cell periphery"/>
    <property type="evidence" value="ECO:0007669"/>
    <property type="project" value="UniProtKB-ARBA"/>
</dbReference>
<dbReference type="InterPro" id="IPR015915">
    <property type="entry name" value="Kelch-typ_b-propeller"/>
</dbReference>
<name>A0AAN8NE42_9PEZI</name>
<dbReference type="EMBL" id="JAVHJM010000009">
    <property type="protein sequence ID" value="KAK6506285.1"/>
    <property type="molecule type" value="Genomic_DNA"/>
</dbReference>
<evidence type="ECO:0000256" key="4">
    <source>
        <dbReference type="ARBA" id="ARBA00023136"/>
    </source>
</evidence>
<dbReference type="Proteomes" id="UP001307849">
    <property type="component" value="Unassembled WGS sequence"/>
</dbReference>
<evidence type="ECO:0000313" key="7">
    <source>
        <dbReference type="EMBL" id="KAK6506285.1"/>
    </source>
</evidence>
<evidence type="ECO:0000313" key="8">
    <source>
        <dbReference type="Proteomes" id="UP001307849"/>
    </source>
</evidence>
<evidence type="ECO:0000256" key="1">
    <source>
        <dbReference type="ARBA" id="ARBA00004167"/>
    </source>
</evidence>
<evidence type="ECO:0000256" key="3">
    <source>
        <dbReference type="ARBA" id="ARBA00022989"/>
    </source>
</evidence>
<sequence>MRAEFCLVVNSATDGSHHKIVLYGGWSQLRGAAYADVWVLSLPSFRWIKVEDENNPDTPPFRNLDNPQVGDIGRTQHRCNIYKNAQMIVTGSIKASITPVEQGYTVPGFITSAVRGRNSPDGGWPNDRLSQIFSAARTSATATPSTTPPAPNPTNTVSTDNSSLSTGGIASIAVGGVVIFTLLIAGFIILRRRRKLLEPIPPGPYDYLAGNQAPSWPKAELASDPPRAELPNHYLAQELPTGIHNPELPASPVKPSMLGSHHAHTQPLLPHR</sequence>
<keyword evidence="3 6" id="KW-1133">Transmembrane helix</keyword>
<dbReference type="InterPro" id="IPR051694">
    <property type="entry name" value="Immunoregulatory_rcpt-like"/>
</dbReference>
<comment type="caution">
    <text evidence="7">The sequence shown here is derived from an EMBL/GenBank/DDBJ whole genome shotgun (WGS) entry which is preliminary data.</text>
</comment>
<keyword evidence="4 6" id="KW-0472">Membrane</keyword>
<dbReference type="InterPro" id="IPR011043">
    <property type="entry name" value="Gal_Oxase/kelch_b-propeller"/>
</dbReference>
<gene>
    <name evidence="7" type="ORF">TWF506_011203</name>
</gene>
<evidence type="ECO:0000256" key="5">
    <source>
        <dbReference type="SAM" id="MobiDB-lite"/>
    </source>
</evidence>
<dbReference type="Gene3D" id="2.120.10.80">
    <property type="entry name" value="Kelch-type beta propeller"/>
    <property type="match status" value="1"/>
</dbReference>
<organism evidence="7 8">
    <name type="scientific">Arthrobotrys conoides</name>
    <dbReference type="NCBI Taxonomy" id="74498"/>
    <lineage>
        <taxon>Eukaryota</taxon>
        <taxon>Fungi</taxon>
        <taxon>Dikarya</taxon>
        <taxon>Ascomycota</taxon>
        <taxon>Pezizomycotina</taxon>
        <taxon>Orbiliomycetes</taxon>
        <taxon>Orbiliales</taxon>
        <taxon>Orbiliaceae</taxon>
        <taxon>Arthrobotrys</taxon>
    </lineage>
</organism>
<comment type="subcellular location">
    <subcellularLocation>
        <location evidence="1">Membrane</location>
        <topology evidence="1">Single-pass membrane protein</topology>
    </subcellularLocation>
</comment>
<proteinExistence type="predicted"/>
<protein>
    <submittedName>
        <fullName evidence="7">Uncharacterized protein</fullName>
    </submittedName>
</protein>
<reference evidence="7 8" key="1">
    <citation type="submission" date="2019-10" db="EMBL/GenBank/DDBJ databases">
        <authorList>
            <person name="Palmer J.M."/>
        </authorList>
    </citation>
    <scope>NUCLEOTIDE SEQUENCE [LARGE SCALE GENOMIC DNA]</scope>
    <source>
        <strain evidence="7 8">TWF506</strain>
    </source>
</reference>
<dbReference type="PANTHER" id="PTHR15549:SF30">
    <property type="entry name" value="MID2 DOMAIN-CONTAINING PROTEIN"/>
    <property type="match status" value="1"/>
</dbReference>
<evidence type="ECO:0000256" key="2">
    <source>
        <dbReference type="ARBA" id="ARBA00022692"/>
    </source>
</evidence>
<dbReference type="PANTHER" id="PTHR15549">
    <property type="entry name" value="PAIRED IMMUNOGLOBULIN-LIKE TYPE 2 RECEPTOR"/>
    <property type="match status" value="1"/>
</dbReference>
<feature type="region of interest" description="Disordered" evidence="5">
    <location>
        <begin position="242"/>
        <end position="272"/>
    </location>
</feature>
<feature type="transmembrane region" description="Helical" evidence="6">
    <location>
        <begin position="168"/>
        <end position="190"/>
    </location>
</feature>
<dbReference type="SUPFAM" id="SSF50965">
    <property type="entry name" value="Galactose oxidase, central domain"/>
    <property type="match status" value="1"/>
</dbReference>
<accession>A0AAN8NE42</accession>